<reference evidence="7 8" key="1">
    <citation type="submission" date="2017-07" db="EMBL/GenBank/DDBJ databases">
        <title>Niveispirillum cyanobacteriorum sp. nov., isolated from cyanobacterial aggregates in a eutrophic lake.</title>
        <authorList>
            <person name="Cai H."/>
        </authorList>
    </citation>
    <scope>NUCLEOTIDE SEQUENCE [LARGE SCALE GENOMIC DNA]</scope>
    <source>
        <strain evidence="8">TH1-14</strain>
    </source>
</reference>
<dbReference type="SUPFAM" id="SSF53474">
    <property type="entry name" value="alpha/beta-Hydrolases"/>
    <property type="match status" value="1"/>
</dbReference>
<dbReference type="GO" id="GO:0006508">
    <property type="term" value="P:proteolysis"/>
    <property type="evidence" value="ECO:0007669"/>
    <property type="project" value="UniProtKB-KW"/>
</dbReference>
<dbReference type="SUPFAM" id="SSF50993">
    <property type="entry name" value="Peptidase/esterase 'gauge' domain"/>
    <property type="match status" value="1"/>
</dbReference>
<keyword evidence="4" id="KW-0732">Signal</keyword>
<dbReference type="Gene3D" id="2.130.10.120">
    <property type="entry name" value="Prolyl oligopeptidase, N-terminal domain"/>
    <property type="match status" value="1"/>
</dbReference>
<dbReference type="Pfam" id="PF02897">
    <property type="entry name" value="Peptidase_S9_N"/>
    <property type="match status" value="1"/>
</dbReference>
<proteinExistence type="predicted"/>
<feature type="chain" id="PRO_5013236906" evidence="4">
    <location>
        <begin position="24"/>
        <end position="710"/>
    </location>
</feature>
<dbReference type="PRINTS" id="PR00862">
    <property type="entry name" value="PROLIGOPTASE"/>
</dbReference>
<dbReference type="GO" id="GO:0070012">
    <property type="term" value="F:oligopeptidase activity"/>
    <property type="evidence" value="ECO:0007669"/>
    <property type="project" value="TreeGrafter"/>
</dbReference>
<gene>
    <name evidence="7" type="ORF">CHU95_14205</name>
</gene>
<evidence type="ECO:0000256" key="2">
    <source>
        <dbReference type="ARBA" id="ARBA00022801"/>
    </source>
</evidence>
<dbReference type="GO" id="GO:0005829">
    <property type="term" value="C:cytosol"/>
    <property type="evidence" value="ECO:0007669"/>
    <property type="project" value="TreeGrafter"/>
</dbReference>
<evidence type="ECO:0000313" key="7">
    <source>
        <dbReference type="EMBL" id="OYQ33816.1"/>
    </source>
</evidence>
<dbReference type="AlphaFoldDB" id="A0A255YX58"/>
<evidence type="ECO:0000259" key="5">
    <source>
        <dbReference type="Pfam" id="PF00326"/>
    </source>
</evidence>
<organism evidence="7 8">
    <name type="scientific">Niveispirillum lacus</name>
    <dbReference type="NCBI Taxonomy" id="1981099"/>
    <lineage>
        <taxon>Bacteria</taxon>
        <taxon>Pseudomonadati</taxon>
        <taxon>Pseudomonadota</taxon>
        <taxon>Alphaproteobacteria</taxon>
        <taxon>Rhodospirillales</taxon>
        <taxon>Azospirillaceae</taxon>
        <taxon>Niveispirillum</taxon>
    </lineage>
</organism>
<evidence type="ECO:0000256" key="3">
    <source>
        <dbReference type="ARBA" id="ARBA00022825"/>
    </source>
</evidence>
<evidence type="ECO:0000256" key="4">
    <source>
        <dbReference type="SAM" id="SignalP"/>
    </source>
</evidence>
<dbReference type="Gene3D" id="3.40.50.1820">
    <property type="entry name" value="alpha/beta hydrolase"/>
    <property type="match status" value="1"/>
</dbReference>
<dbReference type="InterPro" id="IPR002470">
    <property type="entry name" value="Peptidase_S9A"/>
</dbReference>
<keyword evidence="1" id="KW-0645">Protease</keyword>
<feature type="domain" description="Peptidase S9 prolyl oligopeptidase catalytic" evidence="5">
    <location>
        <begin position="505"/>
        <end position="706"/>
    </location>
</feature>
<dbReference type="PANTHER" id="PTHR42881">
    <property type="entry name" value="PROLYL ENDOPEPTIDASE"/>
    <property type="match status" value="1"/>
</dbReference>
<feature type="domain" description="Peptidase S9A N-terminal" evidence="6">
    <location>
        <begin position="37"/>
        <end position="428"/>
    </location>
</feature>
<dbReference type="InterPro" id="IPR023302">
    <property type="entry name" value="Pept_S9A_N"/>
</dbReference>
<keyword evidence="3" id="KW-0720">Serine protease</keyword>
<evidence type="ECO:0000259" key="6">
    <source>
        <dbReference type="Pfam" id="PF02897"/>
    </source>
</evidence>
<accession>A0A255YX58</accession>
<dbReference type="PANTHER" id="PTHR42881:SF13">
    <property type="entry name" value="PROLYL ENDOPEPTIDASE"/>
    <property type="match status" value="1"/>
</dbReference>
<feature type="signal peptide" evidence="4">
    <location>
        <begin position="1"/>
        <end position="23"/>
    </location>
</feature>
<dbReference type="GO" id="GO:0004252">
    <property type="term" value="F:serine-type endopeptidase activity"/>
    <property type="evidence" value="ECO:0007669"/>
    <property type="project" value="InterPro"/>
</dbReference>
<dbReference type="RefSeq" id="WP_094457253.1">
    <property type="nucleotide sequence ID" value="NZ_NOXU01000030.1"/>
</dbReference>
<dbReference type="EMBL" id="NOXU01000030">
    <property type="protein sequence ID" value="OYQ33816.1"/>
    <property type="molecule type" value="Genomic_DNA"/>
</dbReference>
<keyword evidence="8" id="KW-1185">Reference proteome</keyword>
<keyword evidence="2" id="KW-0378">Hydrolase</keyword>
<dbReference type="InterPro" id="IPR029058">
    <property type="entry name" value="AB_hydrolase_fold"/>
</dbReference>
<name>A0A255YX58_9PROT</name>
<dbReference type="OrthoDB" id="9801421at2"/>
<dbReference type="Pfam" id="PF00326">
    <property type="entry name" value="Peptidase_S9"/>
    <property type="match status" value="1"/>
</dbReference>
<protein>
    <submittedName>
        <fullName evidence="7">S9 family peptidase</fullName>
    </submittedName>
</protein>
<evidence type="ECO:0000313" key="8">
    <source>
        <dbReference type="Proteomes" id="UP000216998"/>
    </source>
</evidence>
<evidence type="ECO:0000256" key="1">
    <source>
        <dbReference type="ARBA" id="ARBA00022670"/>
    </source>
</evidence>
<dbReference type="InterPro" id="IPR001375">
    <property type="entry name" value="Peptidase_S9_cat"/>
</dbReference>
<sequence length="710" mass="78207">MSVRSALMTAAALIALSATPTLAADAPAGHPFAEAQAKQDPFFWLEEVEGQKALEWGKAHNDKTFTRLKNDPRFETIRAEAERVLTARDRIAYGNLEGGKVDNFWQDQTHVRGIWRRATLDSYKAADTEWDTILDIDKLSADEGKNWVYKGHNCFGTDANRCLVYLSDGGKDAVVVREFDVATKSFVKDGFQTVESKQTLDWMDKDTLLVATDFGPGTMTDSGYARQVRLWKRGTDLAAAPLVLEVGVKDVWARPWGIHRPEGSTILLQRGPTFFTEEWHQLTPDGKVVKLALPLGVDMKGVMNGDLIVAMRDDWQVAGKTLKKGDLVAVPLAQAAAGKVETVDVIYSPGETAAIQGVGIAKDAIYLDLLDNVVGRLVSVRKGASGWTQAEITLPANGSLNIVSTDANSTDVLVNYTNFLQPDTLYIMENGGTPQAIKSLPARFDAANLTAEQRFAVSKDGTRVPYFIVHKKDMKLDGNNPTLLYGYGGFEIALTPAYMSVFGKAWLEQGGAYVVANIRGGGEFGPRWHQAALKANRQRAFDDFQAVAEDLIKSKVTKPARLGIQGGSNGGLLTGVTMTQRPDLFGAVIVAVPLLDMMRYHTMLAGASWMDEYGDPEKADERAWISRYSPYQNIRKDVKYPEAFVYTSTKDDRVHPGHARKFVAKLESQGHKVMYYENMEGGHSAAANLKQRAEVTALQVVYLTQKLIDR</sequence>
<comment type="caution">
    <text evidence="7">The sequence shown here is derived from an EMBL/GenBank/DDBJ whole genome shotgun (WGS) entry which is preliminary data.</text>
</comment>
<dbReference type="InterPro" id="IPR051167">
    <property type="entry name" value="Prolyl_oligopep/macrocyclase"/>
</dbReference>
<dbReference type="Proteomes" id="UP000216998">
    <property type="component" value="Unassembled WGS sequence"/>
</dbReference>